<keyword evidence="6" id="KW-0010">Activator</keyword>
<dbReference type="GO" id="GO:0002376">
    <property type="term" value="P:immune system process"/>
    <property type="evidence" value="ECO:0007669"/>
    <property type="project" value="TreeGrafter"/>
</dbReference>
<evidence type="ECO:0000259" key="9">
    <source>
        <dbReference type="PROSITE" id="PS51507"/>
    </source>
</evidence>
<keyword evidence="8" id="KW-0539">Nucleus</keyword>
<dbReference type="InterPro" id="IPR036390">
    <property type="entry name" value="WH_DNA-bd_sf"/>
</dbReference>
<keyword evidence="3" id="KW-0832">Ubl conjugation</keyword>
<dbReference type="PANTHER" id="PTHR11949:SF50">
    <property type="entry name" value="INTERFERON REGULATORY FACTOR"/>
    <property type="match status" value="1"/>
</dbReference>
<evidence type="ECO:0000256" key="7">
    <source>
        <dbReference type="ARBA" id="ARBA00023163"/>
    </source>
</evidence>
<dbReference type="Gene3D" id="1.10.10.10">
    <property type="entry name" value="Winged helix-like DNA-binding domain superfamily/Winged helix DNA-binding domain"/>
    <property type="match status" value="1"/>
</dbReference>
<dbReference type="SMART" id="SM00348">
    <property type="entry name" value="IRF"/>
    <property type="match status" value="1"/>
</dbReference>
<organism evidence="10 11">
    <name type="scientific">Albula goreensis</name>
    <dbReference type="NCBI Taxonomy" id="1534307"/>
    <lineage>
        <taxon>Eukaryota</taxon>
        <taxon>Metazoa</taxon>
        <taxon>Chordata</taxon>
        <taxon>Craniata</taxon>
        <taxon>Vertebrata</taxon>
        <taxon>Euteleostomi</taxon>
        <taxon>Actinopterygii</taxon>
        <taxon>Neopterygii</taxon>
        <taxon>Teleostei</taxon>
        <taxon>Albuliformes</taxon>
        <taxon>Albulidae</taxon>
        <taxon>Albula</taxon>
    </lineage>
</organism>
<dbReference type="Proteomes" id="UP000829720">
    <property type="component" value="Unassembled WGS sequence"/>
</dbReference>
<evidence type="ECO:0000313" key="11">
    <source>
        <dbReference type="Proteomes" id="UP000829720"/>
    </source>
</evidence>
<dbReference type="EMBL" id="JAERUA010000010">
    <property type="protein sequence ID" value="KAI1894602.1"/>
    <property type="molecule type" value="Genomic_DNA"/>
</dbReference>
<dbReference type="Pfam" id="PF00605">
    <property type="entry name" value="IRF"/>
    <property type="match status" value="1"/>
</dbReference>
<dbReference type="GO" id="GO:0000981">
    <property type="term" value="F:DNA-binding transcription factor activity, RNA polymerase II-specific"/>
    <property type="evidence" value="ECO:0007669"/>
    <property type="project" value="TreeGrafter"/>
</dbReference>
<dbReference type="InterPro" id="IPR001346">
    <property type="entry name" value="Interferon_reg_fact_DNA-bd_dom"/>
</dbReference>
<evidence type="ECO:0000256" key="5">
    <source>
        <dbReference type="ARBA" id="ARBA00023125"/>
    </source>
</evidence>
<evidence type="ECO:0000256" key="6">
    <source>
        <dbReference type="ARBA" id="ARBA00023159"/>
    </source>
</evidence>
<dbReference type="GO" id="GO:0005634">
    <property type="term" value="C:nucleus"/>
    <property type="evidence" value="ECO:0007669"/>
    <property type="project" value="UniProtKB-SubCell"/>
</dbReference>
<dbReference type="PRINTS" id="PR00267">
    <property type="entry name" value="INTFRNREGFCT"/>
</dbReference>
<accession>A0A8T3DEG8</accession>
<comment type="caution">
    <text evidence="10">The sequence shown here is derived from an EMBL/GenBank/DDBJ whole genome shotgun (WGS) entry which is preliminary data.</text>
</comment>
<gene>
    <name evidence="10" type="ORF">AGOR_G00117460</name>
</gene>
<evidence type="ECO:0000313" key="10">
    <source>
        <dbReference type="EMBL" id="KAI1894602.1"/>
    </source>
</evidence>
<evidence type="ECO:0000256" key="8">
    <source>
        <dbReference type="ARBA" id="ARBA00023242"/>
    </source>
</evidence>
<evidence type="ECO:0000256" key="3">
    <source>
        <dbReference type="ARBA" id="ARBA00022843"/>
    </source>
</evidence>
<protein>
    <recommendedName>
        <fullName evidence="9">IRF tryptophan pentad repeat domain-containing protein</fullName>
    </recommendedName>
</protein>
<keyword evidence="7" id="KW-0804">Transcription</keyword>
<dbReference type="InterPro" id="IPR036388">
    <property type="entry name" value="WH-like_DNA-bd_sf"/>
</dbReference>
<evidence type="ECO:0000256" key="2">
    <source>
        <dbReference type="ARBA" id="ARBA00022499"/>
    </source>
</evidence>
<dbReference type="FunFam" id="1.10.10.10:FF:000065">
    <property type="entry name" value="Interferon regulatory factor"/>
    <property type="match status" value="1"/>
</dbReference>
<proteinExistence type="predicted"/>
<dbReference type="PROSITE" id="PS00601">
    <property type="entry name" value="IRF_1"/>
    <property type="match status" value="1"/>
</dbReference>
<dbReference type="AlphaFoldDB" id="A0A8T3DEG8"/>
<name>A0A8T3DEG8_9TELE</name>
<keyword evidence="2" id="KW-1017">Isopeptide bond</keyword>
<comment type="subcellular location">
    <subcellularLocation>
        <location evidence="1">Nucleus</location>
    </subcellularLocation>
</comment>
<dbReference type="PROSITE" id="PS51507">
    <property type="entry name" value="IRF_2"/>
    <property type="match status" value="1"/>
</dbReference>
<evidence type="ECO:0000256" key="1">
    <source>
        <dbReference type="ARBA" id="ARBA00004123"/>
    </source>
</evidence>
<feature type="domain" description="IRF tryptophan pentad repeat" evidence="9">
    <location>
        <begin position="5"/>
        <end position="113"/>
    </location>
</feature>
<keyword evidence="4" id="KW-0805">Transcription regulation</keyword>
<dbReference type="PANTHER" id="PTHR11949">
    <property type="entry name" value="INTERFERON REGULATORY FACTOR"/>
    <property type="match status" value="1"/>
</dbReference>
<dbReference type="CDD" id="cd00103">
    <property type="entry name" value="IRF"/>
    <property type="match status" value="1"/>
</dbReference>
<dbReference type="GO" id="GO:0000978">
    <property type="term" value="F:RNA polymerase II cis-regulatory region sequence-specific DNA binding"/>
    <property type="evidence" value="ECO:0007669"/>
    <property type="project" value="TreeGrafter"/>
</dbReference>
<reference evidence="10" key="1">
    <citation type="submission" date="2021-01" db="EMBL/GenBank/DDBJ databases">
        <authorList>
            <person name="Zahm M."/>
            <person name="Roques C."/>
            <person name="Cabau C."/>
            <person name="Klopp C."/>
            <person name="Donnadieu C."/>
            <person name="Jouanno E."/>
            <person name="Lampietro C."/>
            <person name="Louis A."/>
            <person name="Herpin A."/>
            <person name="Echchiki A."/>
            <person name="Berthelot C."/>
            <person name="Parey E."/>
            <person name="Roest-Crollius H."/>
            <person name="Braasch I."/>
            <person name="Postlethwait J."/>
            <person name="Bobe J."/>
            <person name="Montfort J."/>
            <person name="Bouchez O."/>
            <person name="Begum T."/>
            <person name="Mejri S."/>
            <person name="Adams A."/>
            <person name="Chen W.-J."/>
            <person name="Guiguen Y."/>
        </authorList>
    </citation>
    <scope>NUCLEOTIDE SEQUENCE</scope>
    <source>
        <tissue evidence="10">Blood</tissue>
    </source>
</reference>
<dbReference type="SUPFAM" id="SSF46785">
    <property type="entry name" value="Winged helix' DNA-binding domain"/>
    <property type="match status" value="1"/>
</dbReference>
<keyword evidence="11" id="KW-1185">Reference proteome</keyword>
<evidence type="ECO:0000256" key="4">
    <source>
        <dbReference type="ARBA" id="ARBA00023015"/>
    </source>
</evidence>
<dbReference type="OrthoDB" id="6538197at2759"/>
<sequence length="278" mass="31811">MHQGRLRMRPWLEEQIRSGKYPGVSWLDETAGIFQIPWKHAARHGWNIDKDATLFRNWAMHTGRYKPGIDKPDPKTWKANFRCALNSLPDVKELQDKSIKKGNNAFRVYMILPSIKTPKRRKVGMKKSDTDNECTGGGLLSYAETCQPGICPPLERFTEAFCRYTGGEDEYSSGVFHSRDACFTSISLRDGPPERLLSKLPFHPHTNGNIDHHMGDSEHTQAVLKIVDHLKNIEQHHDNSRGWRPCTTQWNPYYTDAADGADYSGYQVQTDCHMHNGQ</sequence>
<dbReference type="InterPro" id="IPR019817">
    <property type="entry name" value="Interferon_reg_fac_CS"/>
</dbReference>
<keyword evidence="5" id="KW-0238">DNA-binding</keyword>